<dbReference type="InterPro" id="IPR000014">
    <property type="entry name" value="PAS"/>
</dbReference>
<keyword evidence="2" id="KW-0418">Kinase</keyword>
<dbReference type="CDD" id="cd00130">
    <property type="entry name" value="PAS"/>
    <property type="match status" value="1"/>
</dbReference>
<dbReference type="AlphaFoldDB" id="A0A9Q2H0V1"/>
<evidence type="ECO:0000313" key="6">
    <source>
        <dbReference type="Proteomes" id="UP001199322"/>
    </source>
</evidence>
<comment type="caution">
    <text evidence="5">The sequence shown here is derived from an EMBL/GenBank/DDBJ whole genome shotgun (WGS) entry which is preliminary data.</text>
</comment>
<dbReference type="Gene3D" id="6.10.250.2870">
    <property type="match status" value="1"/>
</dbReference>
<proteinExistence type="predicted"/>
<dbReference type="EMBL" id="QGBI01000007">
    <property type="protein sequence ID" value="MBX3890170.1"/>
    <property type="molecule type" value="Genomic_DNA"/>
</dbReference>
<dbReference type="NCBIfam" id="TIGR00229">
    <property type="entry name" value="sensory_box"/>
    <property type="match status" value="1"/>
</dbReference>
<dbReference type="Proteomes" id="UP001199322">
    <property type="component" value="Unassembled WGS sequence"/>
</dbReference>
<keyword evidence="1" id="KW-0808">Transferase</keyword>
<dbReference type="Pfam" id="PF13426">
    <property type="entry name" value="PAS_9"/>
    <property type="match status" value="1"/>
</dbReference>
<dbReference type="GO" id="GO:0000160">
    <property type="term" value="P:phosphorelay signal transduction system"/>
    <property type="evidence" value="ECO:0007669"/>
    <property type="project" value="UniProtKB-KW"/>
</dbReference>
<gene>
    <name evidence="5" type="ORF">DEE74_09865</name>
</gene>
<dbReference type="PANTHER" id="PTHR24421">
    <property type="entry name" value="NITRATE/NITRITE SENSOR PROTEIN NARX-RELATED"/>
    <property type="match status" value="1"/>
</dbReference>
<organism evidence="5 6">
    <name type="scientific">Ralstonia pickettii</name>
    <name type="common">Burkholderia pickettii</name>
    <dbReference type="NCBI Taxonomy" id="329"/>
    <lineage>
        <taxon>Bacteria</taxon>
        <taxon>Pseudomonadati</taxon>
        <taxon>Pseudomonadota</taxon>
        <taxon>Betaproteobacteria</taxon>
        <taxon>Burkholderiales</taxon>
        <taxon>Burkholderiaceae</taxon>
        <taxon>Ralstonia</taxon>
    </lineage>
</organism>
<sequence>MEAVVTVDAAQRIVLFNPMAQVLFGYAADDLVGQPVDRLIPLRFRAAHRIWVEQFGRTRSNERRMGSQRQIFALHADGHEFPIEASISHSEGVGTKWYTIMLRDVSERVKANEAQMRLQEELHDLADSTLLAREEDQRAIAGELQQGFGPRLRALHEATAGIAEQMQPAVFTGCWRRLDAIRISLEATDRSIRRICSDLRPQLLDDLGLVPAIQWIATDFEWRYHIAVMVSADTCELDGHSSIGVLRIVQEALTNVARHAQAPQVHMMSTRWAATVRYPWRTTE</sequence>
<name>A0A9Q2H0V1_RALPI</name>
<evidence type="ECO:0000259" key="4">
    <source>
        <dbReference type="PROSITE" id="PS50112"/>
    </source>
</evidence>
<feature type="domain" description="PAS" evidence="4">
    <location>
        <begin position="1"/>
        <end position="34"/>
    </location>
</feature>
<evidence type="ECO:0000256" key="2">
    <source>
        <dbReference type="ARBA" id="ARBA00022777"/>
    </source>
</evidence>
<dbReference type="InterPro" id="IPR035965">
    <property type="entry name" value="PAS-like_dom_sf"/>
</dbReference>
<accession>A0A9Q2H0V1</accession>
<evidence type="ECO:0000256" key="3">
    <source>
        <dbReference type="ARBA" id="ARBA00023012"/>
    </source>
</evidence>
<dbReference type="PROSITE" id="PS50112">
    <property type="entry name" value="PAS"/>
    <property type="match status" value="1"/>
</dbReference>
<dbReference type="InterPro" id="IPR050482">
    <property type="entry name" value="Sensor_HK_TwoCompSys"/>
</dbReference>
<dbReference type="GO" id="GO:0016301">
    <property type="term" value="F:kinase activity"/>
    <property type="evidence" value="ECO:0007669"/>
    <property type="project" value="UniProtKB-KW"/>
</dbReference>
<evidence type="ECO:0000313" key="5">
    <source>
        <dbReference type="EMBL" id="MBX3890170.1"/>
    </source>
</evidence>
<keyword evidence="3" id="KW-0902">Two-component regulatory system</keyword>
<protein>
    <submittedName>
        <fullName evidence="5">PAS domain S-box protein</fullName>
    </submittedName>
</protein>
<dbReference type="PANTHER" id="PTHR24421:SF58">
    <property type="entry name" value="SIGNAL TRANSDUCTION HISTIDINE-PROTEIN KINASE_PHOSPHATASE UHPB"/>
    <property type="match status" value="1"/>
</dbReference>
<dbReference type="Gene3D" id="3.30.450.20">
    <property type="entry name" value="PAS domain"/>
    <property type="match status" value="1"/>
</dbReference>
<evidence type="ECO:0000256" key="1">
    <source>
        <dbReference type="ARBA" id="ARBA00022679"/>
    </source>
</evidence>
<dbReference type="SUPFAM" id="SSF55785">
    <property type="entry name" value="PYP-like sensor domain (PAS domain)"/>
    <property type="match status" value="1"/>
</dbReference>
<reference evidence="5" key="1">
    <citation type="submission" date="2018-06" db="EMBL/GenBank/DDBJ databases">
        <authorList>
            <person name="O'Rourke A."/>
        </authorList>
    </citation>
    <scope>NUCLEOTIDE SEQUENCE</scope>
    <source>
        <strain evidence="5">132550021-3</strain>
    </source>
</reference>